<comment type="caution">
    <text evidence="1">The sequence shown here is derived from an EMBL/GenBank/DDBJ whole genome shotgun (WGS) entry which is preliminary data.</text>
</comment>
<accession>A0A5C5VBF0</accession>
<evidence type="ECO:0008006" key="3">
    <source>
        <dbReference type="Google" id="ProtNLM"/>
    </source>
</evidence>
<evidence type="ECO:0000313" key="1">
    <source>
        <dbReference type="EMBL" id="TWT35868.1"/>
    </source>
</evidence>
<dbReference type="RefSeq" id="WP_146562339.1">
    <property type="nucleotide sequence ID" value="NZ_SIHJ01000001.1"/>
</dbReference>
<gene>
    <name evidence="1" type="ORF">KOR34_07640</name>
</gene>
<dbReference type="Proteomes" id="UP000316714">
    <property type="component" value="Unassembled WGS sequence"/>
</dbReference>
<evidence type="ECO:0000313" key="2">
    <source>
        <dbReference type="Proteomes" id="UP000316714"/>
    </source>
</evidence>
<protein>
    <recommendedName>
        <fullName evidence="3">Helix-turn-helix domain protein</fullName>
    </recommendedName>
</protein>
<reference evidence="1 2" key="1">
    <citation type="submission" date="2019-02" db="EMBL/GenBank/DDBJ databases">
        <title>Deep-cultivation of Planctomycetes and their phenomic and genomic characterization uncovers novel biology.</title>
        <authorList>
            <person name="Wiegand S."/>
            <person name="Jogler M."/>
            <person name="Boedeker C."/>
            <person name="Pinto D."/>
            <person name="Vollmers J."/>
            <person name="Rivas-Marin E."/>
            <person name="Kohn T."/>
            <person name="Peeters S.H."/>
            <person name="Heuer A."/>
            <person name="Rast P."/>
            <person name="Oberbeckmann S."/>
            <person name="Bunk B."/>
            <person name="Jeske O."/>
            <person name="Meyerdierks A."/>
            <person name="Storesund J.E."/>
            <person name="Kallscheuer N."/>
            <person name="Luecker S."/>
            <person name="Lage O.M."/>
            <person name="Pohl T."/>
            <person name="Merkel B.J."/>
            <person name="Hornburger P."/>
            <person name="Mueller R.-W."/>
            <person name="Bruemmer F."/>
            <person name="Labrenz M."/>
            <person name="Spormann A.M."/>
            <person name="Op Den Camp H."/>
            <person name="Overmann J."/>
            <person name="Amann R."/>
            <person name="Jetten M.S.M."/>
            <person name="Mascher T."/>
            <person name="Medema M.H."/>
            <person name="Devos D.P."/>
            <person name="Kaster A.-K."/>
            <person name="Ovreas L."/>
            <person name="Rohde M."/>
            <person name="Galperin M.Y."/>
            <person name="Jogler C."/>
        </authorList>
    </citation>
    <scope>NUCLEOTIDE SEQUENCE [LARGE SCALE GENOMIC DNA]</scope>
    <source>
        <strain evidence="1 2">KOR34</strain>
    </source>
</reference>
<dbReference type="EMBL" id="SIHJ01000001">
    <property type="protein sequence ID" value="TWT35868.1"/>
    <property type="molecule type" value="Genomic_DNA"/>
</dbReference>
<name>A0A5C5VBF0_9BACT</name>
<keyword evidence="2" id="KW-1185">Reference proteome</keyword>
<dbReference type="AlphaFoldDB" id="A0A5C5VBF0"/>
<proteinExistence type="predicted"/>
<sequence>MLFYTVGDIAAELGEPVHRVQHVLKTRQIKPLRRAGNLRVFNEEAKERVRCELQLIDHRREAAAV</sequence>
<dbReference type="OrthoDB" id="9810140at2"/>
<organism evidence="1 2">
    <name type="scientific">Posidoniimonas corsicana</name>
    <dbReference type="NCBI Taxonomy" id="1938618"/>
    <lineage>
        <taxon>Bacteria</taxon>
        <taxon>Pseudomonadati</taxon>
        <taxon>Planctomycetota</taxon>
        <taxon>Planctomycetia</taxon>
        <taxon>Pirellulales</taxon>
        <taxon>Lacipirellulaceae</taxon>
        <taxon>Posidoniimonas</taxon>
    </lineage>
</organism>
<dbReference type="Gene3D" id="1.10.1660.10">
    <property type="match status" value="1"/>
</dbReference>